<reference evidence="2" key="1">
    <citation type="submission" date="2021-06" db="EMBL/GenBank/DDBJ databases">
        <authorList>
            <person name="Criscuolo A."/>
        </authorList>
    </citation>
    <scope>NUCLEOTIDE SEQUENCE</scope>
    <source>
        <strain evidence="2">CIP111600</strain>
    </source>
</reference>
<accession>A0A916K8P8</accession>
<gene>
    <name evidence="2" type="ORF">PAESOLCIP111_04959</name>
</gene>
<feature type="chain" id="PRO_5037668592" evidence="1">
    <location>
        <begin position="38"/>
        <end position="284"/>
    </location>
</feature>
<dbReference type="Proteomes" id="UP000693672">
    <property type="component" value="Unassembled WGS sequence"/>
</dbReference>
<keyword evidence="1" id="KW-0732">Signal</keyword>
<comment type="caution">
    <text evidence="2">The sequence shown here is derived from an EMBL/GenBank/DDBJ whole genome shotgun (WGS) entry which is preliminary data.</text>
</comment>
<keyword evidence="3" id="KW-1185">Reference proteome</keyword>
<evidence type="ECO:0000313" key="3">
    <source>
        <dbReference type="Proteomes" id="UP000693672"/>
    </source>
</evidence>
<organism evidence="2 3">
    <name type="scientific">Paenibacillus solanacearum</name>
    <dbReference type="NCBI Taxonomy" id="2048548"/>
    <lineage>
        <taxon>Bacteria</taxon>
        <taxon>Bacillati</taxon>
        <taxon>Bacillota</taxon>
        <taxon>Bacilli</taxon>
        <taxon>Bacillales</taxon>
        <taxon>Paenibacillaceae</taxon>
        <taxon>Paenibacillus</taxon>
    </lineage>
</organism>
<feature type="signal peptide" evidence="1">
    <location>
        <begin position="1"/>
        <end position="37"/>
    </location>
</feature>
<dbReference type="AlphaFoldDB" id="A0A916K8P8"/>
<protein>
    <submittedName>
        <fullName evidence="2">Uncharacterized protein</fullName>
    </submittedName>
</protein>
<name>A0A916K8P8_9BACL</name>
<proteinExistence type="predicted"/>
<sequence>MNKTKKRFKSSSLQKKLISGGLACTLLFGGAIPAAFADGETVAVEATVDQQQVDLVDLFVQQRLQSAATEVAVIAGKDFASVQLSLNNGLSIAEAANMSATALVISMLPAFNQYIVETTNGLLSGDQTAQLQKEGQSKLVEAITTPGYVTNNDVVTKIENSLSAKIDTFLKASGYTAAEENTSGLQQTVANRIATIIEDAVDASDLTLTDVLVQLELGSTLADATGMDSADLSIQLQQLVNEDIDTAAAVNGVNALTVEETKADAAKLIEKLVSEKMWGASEQA</sequence>
<dbReference type="EMBL" id="CAJVAS010000031">
    <property type="protein sequence ID" value="CAG7645480.1"/>
    <property type="molecule type" value="Genomic_DNA"/>
</dbReference>
<evidence type="ECO:0000256" key="1">
    <source>
        <dbReference type="SAM" id="SignalP"/>
    </source>
</evidence>
<evidence type="ECO:0000313" key="2">
    <source>
        <dbReference type="EMBL" id="CAG7645480.1"/>
    </source>
</evidence>
<dbReference type="RefSeq" id="WP_218094674.1">
    <property type="nucleotide sequence ID" value="NZ_CAJVAS010000031.1"/>
</dbReference>